<dbReference type="InterPro" id="IPR013763">
    <property type="entry name" value="Cyclin-like_dom"/>
</dbReference>
<dbReference type="CDD" id="cd20544">
    <property type="entry name" value="CYCLIN_AtCycD-like_rpt2"/>
    <property type="match status" value="1"/>
</dbReference>
<dbReference type="FunFam" id="1.10.472.10:FF:000040">
    <property type="entry name" value="D6-type cyclin"/>
    <property type="match status" value="1"/>
</dbReference>
<comment type="caution">
    <text evidence="10">The sequence shown here is derived from an EMBL/GenBank/DDBJ whole genome shotgun (WGS) entry which is preliminary data.</text>
</comment>
<dbReference type="SMART" id="SM00385">
    <property type="entry name" value="CYCLIN"/>
    <property type="match status" value="2"/>
</dbReference>
<feature type="domain" description="Cyclin-like" evidence="8">
    <location>
        <begin position="78"/>
        <end position="163"/>
    </location>
</feature>
<evidence type="ECO:0000259" key="8">
    <source>
        <dbReference type="SMART" id="SM00385"/>
    </source>
</evidence>
<protein>
    <recommendedName>
        <fullName evidence="6">B-like cyclin</fullName>
    </recommendedName>
</protein>
<dbReference type="PANTHER" id="PTHR10177">
    <property type="entry name" value="CYCLINS"/>
    <property type="match status" value="1"/>
</dbReference>
<feature type="domain" description="Cyclin C-terminal" evidence="9">
    <location>
        <begin position="172"/>
        <end position="281"/>
    </location>
</feature>
<dbReference type="InterPro" id="IPR006671">
    <property type="entry name" value="Cyclin_N"/>
</dbReference>
<comment type="subunit">
    <text evidence="2">Interacts with the CDC2 protein kinase to form a serine/threonine kinase holoenzyme complex also known as maturation promoting factor (MPF). The cyclin subunit imparts substrate specificity to the complex.</text>
</comment>
<accession>A0AAD7PV52</accession>
<dbReference type="Proteomes" id="UP001163823">
    <property type="component" value="Chromosome 5"/>
</dbReference>
<keyword evidence="4 7" id="KW-0195">Cyclin</keyword>
<dbReference type="SUPFAM" id="SSF47954">
    <property type="entry name" value="Cyclin-like"/>
    <property type="match status" value="2"/>
</dbReference>
<dbReference type="Pfam" id="PF02984">
    <property type="entry name" value="Cyclin_C"/>
    <property type="match status" value="1"/>
</dbReference>
<evidence type="ECO:0000256" key="3">
    <source>
        <dbReference type="ARBA" id="ARBA00022618"/>
    </source>
</evidence>
<dbReference type="Pfam" id="PF00134">
    <property type="entry name" value="Cyclin_N"/>
    <property type="match status" value="1"/>
</dbReference>
<dbReference type="AlphaFoldDB" id="A0AAD7PV52"/>
<dbReference type="Gene3D" id="1.10.472.10">
    <property type="entry name" value="Cyclin-like"/>
    <property type="match status" value="2"/>
</dbReference>
<evidence type="ECO:0000256" key="1">
    <source>
        <dbReference type="ARBA" id="ARBA00009065"/>
    </source>
</evidence>
<comment type="similarity">
    <text evidence="1">Belongs to the cyclin family. Cyclin D subfamily.</text>
</comment>
<feature type="domain" description="Cyclin-like" evidence="8">
    <location>
        <begin position="179"/>
        <end position="265"/>
    </location>
</feature>
<evidence type="ECO:0000256" key="7">
    <source>
        <dbReference type="RuleBase" id="RU000383"/>
    </source>
</evidence>
<evidence type="ECO:0000259" key="9">
    <source>
        <dbReference type="SMART" id="SM01332"/>
    </source>
</evidence>
<evidence type="ECO:0000313" key="10">
    <source>
        <dbReference type="EMBL" id="KAJ7968444.1"/>
    </source>
</evidence>
<keyword evidence="5" id="KW-0131">Cell cycle</keyword>
<dbReference type="InterPro" id="IPR039361">
    <property type="entry name" value="Cyclin"/>
</dbReference>
<keyword evidence="11" id="KW-1185">Reference proteome</keyword>
<dbReference type="SMART" id="SM01332">
    <property type="entry name" value="Cyclin_C"/>
    <property type="match status" value="1"/>
</dbReference>
<keyword evidence="3" id="KW-0132">Cell division</keyword>
<evidence type="ECO:0000256" key="2">
    <source>
        <dbReference type="ARBA" id="ARBA00011177"/>
    </source>
</evidence>
<evidence type="ECO:0000256" key="6">
    <source>
        <dbReference type="ARBA" id="ARBA00032263"/>
    </source>
</evidence>
<evidence type="ECO:0000256" key="4">
    <source>
        <dbReference type="ARBA" id="ARBA00023127"/>
    </source>
</evidence>
<evidence type="ECO:0000313" key="11">
    <source>
        <dbReference type="Proteomes" id="UP001163823"/>
    </source>
</evidence>
<dbReference type="EMBL" id="JARAOO010000005">
    <property type="protein sequence ID" value="KAJ7968444.1"/>
    <property type="molecule type" value="Genomic_DNA"/>
</dbReference>
<dbReference type="InterPro" id="IPR036915">
    <property type="entry name" value="Cyclin-like_sf"/>
</dbReference>
<organism evidence="10 11">
    <name type="scientific">Quillaja saponaria</name>
    <name type="common">Soap bark tree</name>
    <dbReference type="NCBI Taxonomy" id="32244"/>
    <lineage>
        <taxon>Eukaryota</taxon>
        <taxon>Viridiplantae</taxon>
        <taxon>Streptophyta</taxon>
        <taxon>Embryophyta</taxon>
        <taxon>Tracheophyta</taxon>
        <taxon>Spermatophyta</taxon>
        <taxon>Magnoliopsida</taxon>
        <taxon>eudicotyledons</taxon>
        <taxon>Gunneridae</taxon>
        <taxon>Pentapetalae</taxon>
        <taxon>rosids</taxon>
        <taxon>fabids</taxon>
        <taxon>Fabales</taxon>
        <taxon>Quillajaceae</taxon>
        <taxon>Quillaja</taxon>
    </lineage>
</organism>
<proteinExistence type="inferred from homology"/>
<name>A0AAD7PV52_QUISA</name>
<evidence type="ECO:0000256" key="5">
    <source>
        <dbReference type="ARBA" id="ARBA00023306"/>
    </source>
</evidence>
<dbReference type="InterPro" id="IPR004367">
    <property type="entry name" value="Cyclin_C-dom"/>
</dbReference>
<gene>
    <name evidence="10" type="ORF">O6P43_012547</name>
</gene>
<sequence>MGREREQIVLFRRMKIEDKEEKRMEFDLADPLTSLNGHQPCTFSELFAFESEHLPLSNHLCLSNTRDFSFSFRCEAISLILQVKFTCKLDPFIVYLAISYMDRFLSKQEIPQGKPWVLKLLLISCLSLASKMKDAPFSISDLQKEDFIFEAQSINKMELLILDALKWRMRSITPFCFLHFFLSLSDLKDLPFQQALKHRASEIIFNAHTDIKFLEFKPSTVAASAVMTACYELFPPIFSSMRSAISSCRYVDEGVMLKCFNLMQEMVEMEGYESMCNRSFPLADTPGSVLDWQHTGIEDENTLITTQEKQRNQKREAPKGKN</sequence>
<dbReference type="FunFam" id="1.10.472.10:FF:000060">
    <property type="entry name" value="D6-type cyclin"/>
    <property type="match status" value="1"/>
</dbReference>
<dbReference type="GO" id="GO:0051301">
    <property type="term" value="P:cell division"/>
    <property type="evidence" value="ECO:0007669"/>
    <property type="project" value="UniProtKB-KW"/>
</dbReference>
<reference evidence="10" key="1">
    <citation type="journal article" date="2023" name="Science">
        <title>Elucidation of the pathway for biosynthesis of saponin adjuvants from the soapbark tree.</title>
        <authorList>
            <person name="Reed J."/>
            <person name="Orme A."/>
            <person name="El-Demerdash A."/>
            <person name="Owen C."/>
            <person name="Martin L.B.B."/>
            <person name="Misra R.C."/>
            <person name="Kikuchi S."/>
            <person name="Rejzek M."/>
            <person name="Martin A.C."/>
            <person name="Harkess A."/>
            <person name="Leebens-Mack J."/>
            <person name="Louveau T."/>
            <person name="Stephenson M.J."/>
            <person name="Osbourn A."/>
        </authorList>
    </citation>
    <scope>NUCLEOTIDE SEQUENCE</scope>
    <source>
        <strain evidence="10">S10</strain>
    </source>
</reference>